<evidence type="ECO:0000256" key="2">
    <source>
        <dbReference type="ARBA" id="ARBA00023125"/>
    </source>
</evidence>
<dbReference type="InterPro" id="IPR011991">
    <property type="entry name" value="ArsR-like_HTH"/>
</dbReference>
<evidence type="ECO:0000259" key="4">
    <source>
        <dbReference type="PROSITE" id="PS50995"/>
    </source>
</evidence>
<dbReference type="Gene3D" id="6.10.140.1680">
    <property type="match status" value="1"/>
</dbReference>
<dbReference type="GO" id="GO:0003677">
    <property type="term" value="F:DNA binding"/>
    <property type="evidence" value="ECO:0007669"/>
    <property type="project" value="UniProtKB-KW"/>
</dbReference>
<dbReference type="Pfam" id="PF01047">
    <property type="entry name" value="MarR"/>
    <property type="match status" value="1"/>
</dbReference>
<dbReference type="PROSITE" id="PS01117">
    <property type="entry name" value="HTH_MARR_1"/>
    <property type="match status" value="1"/>
</dbReference>
<evidence type="ECO:0000313" key="6">
    <source>
        <dbReference type="Proteomes" id="UP000697472"/>
    </source>
</evidence>
<feature type="domain" description="HTH marR-type" evidence="4">
    <location>
        <begin position="1"/>
        <end position="142"/>
    </location>
</feature>
<dbReference type="EMBL" id="JAFBEH010000040">
    <property type="protein sequence ID" value="MBM7643388.1"/>
    <property type="molecule type" value="Genomic_DNA"/>
</dbReference>
<dbReference type="SMART" id="SM00347">
    <property type="entry name" value="HTH_MARR"/>
    <property type="match status" value="1"/>
</dbReference>
<evidence type="ECO:0000256" key="3">
    <source>
        <dbReference type="ARBA" id="ARBA00023163"/>
    </source>
</evidence>
<dbReference type="InterPro" id="IPR052067">
    <property type="entry name" value="Metal_resp_HTH_trans_reg"/>
</dbReference>
<dbReference type="PANTHER" id="PTHR35790:SF4">
    <property type="entry name" value="HTH-TYPE TRANSCRIPTIONAL REGULATOR PCHR"/>
    <property type="match status" value="1"/>
</dbReference>
<dbReference type="SUPFAM" id="SSF46785">
    <property type="entry name" value="Winged helix' DNA-binding domain"/>
    <property type="match status" value="1"/>
</dbReference>
<keyword evidence="2 5" id="KW-0238">DNA-binding</keyword>
<comment type="caution">
    <text evidence="5">The sequence shown here is derived from an EMBL/GenBank/DDBJ whole genome shotgun (WGS) entry which is preliminary data.</text>
</comment>
<evidence type="ECO:0000256" key="1">
    <source>
        <dbReference type="ARBA" id="ARBA00023015"/>
    </source>
</evidence>
<keyword evidence="1" id="KW-0805">Transcription regulation</keyword>
<dbReference type="PROSITE" id="PS50995">
    <property type="entry name" value="HTH_MARR_2"/>
    <property type="match status" value="1"/>
</dbReference>
<dbReference type="NCBIfam" id="NF038251">
    <property type="entry name" value="AdcR_fam_Zn_TF"/>
    <property type="match status" value="1"/>
</dbReference>
<name>A0ABS2PTZ0_9STRE</name>
<dbReference type="Gene3D" id="1.10.10.10">
    <property type="entry name" value="Winged helix-like DNA-binding domain superfamily/Winged helix DNA-binding domain"/>
    <property type="match status" value="1"/>
</dbReference>
<accession>A0ABS2PTZ0</accession>
<organism evidence="5 6">
    <name type="scientific">Streptococcus loxodontisalivarius</name>
    <dbReference type="NCBI Taxonomy" id="1349415"/>
    <lineage>
        <taxon>Bacteria</taxon>
        <taxon>Bacillati</taxon>
        <taxon>Bacillota</taxon>
        <taxon>Bacilli</taxon>
        <taxon>Lactobacillales</taxon>
        <taxon>Streptococcaceae</taxon>
        <taxon>Streptococcus</taxon>
    </lineage>
</organism>
<gene>
    <name evidence="5" type="ORF">JOC28_001690</name>
</gene>
<evidence type="ECO:0000313" key="5">
    <source>
        <dbReference type="EMBL" id="MBM7643388.1"/>
    </source>
</evidence>
<dbReference type="InterPro" id="IPR000835">
    <property type="entry name" value="HTH_MarR-typ"/>
</dbReference>
<dbReference type="Proteomes" id="UP000697472">
    <property type="component" value="Unassembled WGS sequence"/>
</dbReference>
<dbReference type="RefSeq" id="WP_205010244.1">
    <property type="nucleotide sequence ID" value="NZ_JAFBEH010000040.1"/>
</dbReference>
<dbReference type="InterPro" id="IPR036390">
    <property type="entry name" value="WH_DNA-bd_sf"/>
</dbReference>
<reference evidence="5 6" key="1">
    <citation type="submission" date="2021-01" db="EMBL/GenBank/DDBJ databases">
        <title>Genomic Encyclopedia of Type Strains, Phase IV (KMG-IV): sequencing the most valuable type-strain genomes for metagenomic binning, comparative biology and taxonomic classification.</title>
        <authorList>
            <person name="Goeker M."/>
        </authorList>
    </citation>
    <scope>NUCLEOTIDE SEQUENCE [LARGE SCALE GENOMIC DNA]</scope>
    <source>
        <strain evidence="5 6">DSM 27382</strain>
    </source>
</reference>
<keyword evidence="6" id="KW-1185">Reference proteome</keyword>
<dbReference type="InterPro" id="IPR023187">
    <property type="entry name" value="Tscrpt_reg_MarR-type_CS"/>
</dbReference>
<proteinExistence type="predicted"/>
<dbReference type="InterPro" id="IPR036388">
    <property type="entry name" value="WH-like_DNA-bd_sf"/>
</dbReference>
<dbReference type="InterPro" id="IPR047894">
    <property type="entry name" value="AdcR-like"/>
</dbReference>
<dbReference type="Gene3D" id="6.10.250.2360">
    <property type="match status" value="1"/>
</dbReference>
<sequence length="147" mass="16492">MDLSLKIDHFLAEVILASEHSNEFLIGHCESGVTLTNTQEHILMLLIEKPLTNSDLAKSLNISQAAVTKAVKSLVSKGFLKSMKDSKDGRVTYFSLTEDALPIAQEHFRHHELTLGVYDSILSSYDTSEKEVIGRFLEQLRKELFKG</sequence>
<dbReference type="PRINTS" id="PR00598">
    <property type="entry name" value="HTHMARR"/>
</dbReference>
<dbReference type="PANTHER" id="PTHR35790">
    <property type="entry name" value="HTH-TYPE TRANSCRIPTIONAL REGULATOR PCHR"/>
    <property type="match status" value="1"/>
</dbReference>
<protein>
    <submittedName>
        <fullName evidence="5">DNA-binding MarR family transcriptional regulator</fullName>
    </submittedName>
</protein>
<dbReference type="CDD" id="cd00090">
    <property type="entry name" value="HTH_ARSR"/>
    <property type="match status" value="1"/>
</dbReference>
<keyword evidence="3" id="KW-0804">Transcription</keyword>